<name>A0A218XBT4_PUNGR</name>
<organism evidence="1 3">
    <name type="scientific">Punica granatum</name>
    <name type="common">Pomegranate</name>
    <dbReference type="NCBI Taxonomy" id="22663"/>
    <lineage>
        <taxon>Eukaryota</taxon>
        <taxon>Viridiplantae</taxon>
        <taxon>Streptophyta</taxon>
        <taxon>Embryophyta</taxon>
        <taxon>Tracheophyta</taxon>
        <taxon>Spermatophyta</taxon>
        <taxon>Magnoliopsida</taxon>
        <taxon>eudicotyledons</taxon>
        <taxon>Gunneridae</taxon>
        <taxon>Pentapetalae</taxon>
        <taxon>rosids</taxon>
        <taxon>malvids</taxon>
        <taxon>Myrtales</taxon>
        <taxon>Lythraceae</taxon>
        <taxon>Punica</taxon>
    </lineage>
</organism>
<evidence type="ECO:0000313" key="2">
    <source>
        <dbReference type="EMBL" id="PKI76343.1"/>
    </source>
</evidence>
<dbReference type="AlphaFoldDB" id="A0A218XBT4"/>
<accession>A0A218XBT4</accession>
<evidence type="ECO:0000313" key="3">
    <source>
        <dbReference type="Proteomes" id="UP000197138"/>
    </source>
</evidence>
<protein>
    <submittedName>
        <fullName evidence="1">Uncharacterized protein</fullName>
    </submittedName>
</protein>
<dbReference type="InterPro" id="IPR045036">
    <property type="entry name" value="Spartin-like"/>
</dbReference>
<dbReference type="Proteomes" id="UP000197138">
    <property type="component" value="Unassembled WGS sequence"/>
</dbReference>
<dbReference type="GO" id="GO:0005886">
    <property type="term" value="C:plasma membrane"/>
    <property type="evidence" value="ECO:0007669"/>
    <property type="project" value="TreeGrafter"/>
</dbReference>
<dbReference type="EMBL" id="MTKT01002011">
    <property type="protein sequence ID" value="OWM82248.1"/>
    <property type="molecule type" value="Genomic_DNA"/>
</dbReference>
<dbReference type="OrthoDB" id="1902436at2759"/>
<keyword evidence="4" id="KW-1185">Reference proteome</keyword>
<dbReference type="PANTHER" id="PTHR21068">
    <property type="entry name" value="SPARTIN"/>
    <property type="match status" value="1"/>
</dbReference>
<reference evidence="3" key="1">
    <citation type="journal article" date="2017" name="Plant J.">
        <title>The pomegranate (Punica granatum L.) genome and the genomics of punicalagin biosynthesis.</title>
        <authorList>
            <person name="Qin G."/>
            <person name="Xu C."/>
            <person name="Ming R."/>
            <person name="Tang H."/>
            <person name="Guyot R."/>
            <person name="Kramer E.M."/>
            <person name="Hu Y."/>
            <person name="Yi X."/>
            <person name="Qi Y."/>
            <person name="Xu X."/>
            <person name="Gao Z."/>
            <person name="Pan H."/>
            <person name="Jian J."/>
            <person name="Tian Y."/>
            <person name="Yue Z."/>
            <person name="Xu Y."/>
        </authorList>
    </citation>
    <scope>NUCLEOTIDE SEQUENCE [LARGE SCALE GENOMIC DNA]</scope>
    <source>
        <strain evidence="3">cv. Dabenzi</strain>
    </source>
</reference>
<gene>
    <name evidence="1" type="ORF">CDL15_Pgr001822</name>
    <name evidence="2" type="ORF">CRG98_003265</name>
</gene>
<sequence length="312" mass="35178">MFGGNTVMRPHGSITQIFKFECAALVLLNFDENKTLSFLRLGEFVIRLIIKSTSSILMTTCRVRDFKWLIAKDAPIIRLGQRSFAFVMPGLVYGLQFAPFCSEDTIGTLERVLLRFSDYSDLLCEGRQAYPYRDNDLNFWTNIRPQIEEICRPKLSRFGHLFGRSPFPGGNSAVSNLLRAIRTCAATRIIADAMLTGFLKSIHISILDTRRLRERARRIHVIGSEEASASIEVVSNIVQALEMIWMQSTSPENSSQGHLATELQGELVSIPPRQLPFKHWKLNEAGMSIFVHNPTNPPGQQAGREAMFATEN</sequence>
<dbReference type="EMBL" id="PGOL01000123">
    <property type="protein sequence ID" value="PKI76343.1"/>
    <property type="molecule type" value="Genomic_DNA"/>
</dbReference>
<evidence type="ECO:0000313" key="1">
    <source>
        <dbReference type="EMBL" id="OWM82248.1"/>
    </source>
</evidence>
<reference evidence="2 4" key="3">
    <citation type="submission" date="2017-11" db="EMBL/GenBank/DDBJ databases">
        <title>De-novo sequencing of pomegranate (Punica granatum L.) genome.</title>
        <authorList>
            <person name="Akparov Z."/>
            <person name="Amiraslanov A."/>
            <person name="Hajiyeva S."/>
            <person name="Abbasov M."/>
            <person name="Kaur K."/>
            <person name="Hamwieh A."/>
            <person name="Solovyev V."/>
            <person name="Salamov A."/>
            <person name="Braich B."/>
            <person name="Kosarev P."/>
            <person name="Mahmoud A."/>
            <person name="Hajiyev E."/>
            <person name="Babayeva S."/>
            <person name="Izzatullayeva V."/>
            <person name="Mammadov A."/>
            <person name="Mammadov A."/>
            <person name="Sharifova S."/>
            <person name="Ojaghi J."/>
            <person name="Eynullazada K."/>
            <person name="Bayramov B."/>
            <person name="Abdulazimova A."/>
            <person name="Shahmuradov I."/>
        </authorList>
    </citation>
    <scope>NUCLEOTIDE SEQUENCE [LARGE SCALE GENOMIC DNA]</scope>
    <source>
        <strain evidence="2">AG2017</strain>
        <strain evidence="4">cv. AG2017</strain>
        <tissue evidence="2">Leaf</tissue>
    </source>
</reference>
<dbReference type="PANTHER" id="PTHR21068:SF49">
    <property type="entry name" value="SENESCENCE DOMAIN-CONTAINING PROTEIN"/>
    <property type="match status" value="1"/>
</dbReference>
<reference evidence="1" key="2">
    <citation type="submission" date="2017-06" db="EMBL/GenBank/DDBJ databases">
        <title>The pomegranate genome and the genomics of punicalagin biosynthesis.</title>
        <authorList>
            <person name="Xu C."/>
        </authorList>
    </citation>
    <scope>NUCLEOTIDE SEQUENCE [LARGE SCALE GENOMIC DNA]</scope>
    <source>
        <tissue evidence="1">Fresh leaf</tissue>
    </source>
</reference>
<proteinExistence type="predicted"/>
<comment type="caution">
    <text evidence="1">The sequence shown here is derived from an EMBL/GenBank/DDBJ whole genome shotgun (WGS) entry which is preliminary data.</text>
</comment>
<dbReference type="Proteomes" id="UP000233551">
    <property type="component" value="Unassembled WGS sequence"/>
</dbReference>
<evidence type="ECO:0000313" key="4">
    <source>
        <dbReference type="Proteomes" id="UP000233551"/>
    </source>
</evidence>
<dbReference type="GeneID" id="116208868"/>